<dbReference type="GeneID" id="25917763"/>
<dbReference type="PANTHER" id="PTHR11748:SF111">
    <property type="entry name" value="D-LACTATE DEHYDROGENASE, MITOCHONDRIAL-RELATED"/>
    <property type="match status" value="1"/>
</dbReference>
<evidence type="ECO:0000313" key="9">
    <source>
        <dbReference type="Proteomes" id="UP000054560"/>
    </source>
</evidence>
<dbReference type="OrthoDB" id="5332616at2759"/>
<evidence type="ECO:0000256" key="1">
    <source>
        <dbReference type="ARBA" id="ARBA00001974"/>
    </source>
</evidence>
<dbReference type="InterPro" id="IPR004113">
    <property type="entry name" value="FAD-bd_oxidored_4_C"/>
</dbReference>
<dbReference type="GO" id="GO:1903457">
    <property type="term" value="P:lactate catabolic process"/>
    <property type="evidence" value="ECO:0007669"/>
    <property type="project" value="TreeGrafter"/>
</dbReference>
<dbReference type="GO" id="GO:0008720">
    <property type="term" value="F:D-lactate dehydrogenase (NAD+) activity"/>
    <property type="evidence" value="ECO:0007669"/>
    <property type="project" value="TreeGrafter"/>
</dbReference>
<dbReference type="eggNOG" id="KOG1231">
    <property type="taxonomic scope" value="Eukaryota"/>
</dbReference>
<dbReference type="RefSeq" id="XP_014144118.1">
    <property type="nucleotide sequence ID" value="XM_014288643.1"/>
</dbReference>
<dbReference type="AlphaFoldDB" id="A0A0L0F0N6"/>
<dbReference type="PANTHER" id="PTHR11748">
    <property type="entry name" value="D-LACTATE DEHYDROGENASE"/>
    <property type="match status" value="1"/>
</dbReference>
<dbReference type="Gene3D" id="3.30.70.2740">
    <property type="match status" value="1"/>
</dbReference>
<dbReference type="GO" id="GO:0004458">
    <property type="term" value="F:D-lactate dehydrogenase (cytochrome) activity"/>
    <property type="evidence" value="ECO:0007669"/>
    <property type="project" value="UniProtKB-EC"/>
</dbReference>
<name>A0A0L0F0N6_9EUKA</name>
<dbReference type="Gene3D" id="1.10.45.10">
    <property type="entry name" value="Vanillyl-alcohol Oxidase, Chain A, domain 4"/>
    <property type="match status" value="1"/>
</dbReference>
<dbReference type="EC" id="1.1.2.4" evidence="6"/>
<dbReference type="Proteomes" id="UP000054560">
    <property type="component" value="Unassembled WGS sequence"/>
</dbReference>
<dbReference type="SUPFAM" id="SSF55103">
    <property type="entry name" value="FAD-linked oxidases, C-terminal domain"/>
    <property type="match status" value="1"/>
</dbReference>
<dbReference type="FunFam" id="3.30.70.2740:FF:000001">
    <property type="entry name" value="D-lactate dehydrogenase mitochondrial"/>
    <property type="match status" value="1"/>
</dbReference>
<evidence type="ECO:0000256" key="5">
    <source>
        <dbReference type="ARBA" id="ARBA00023002"/>
    </source>
</evidence>
<dbReference type="InterPro" id="IPR016164">
    <property type="entry name" value="FAD-linked_Oxase-like_C"/>
</dbReference>
<evidence type="ECO:0000256" key="6">
    <source>
        <dbReference type="ARBA" id="ARBA00038897"/>
    </source>
</evidence>
<dbReference type="STRING" id="667725.A0A0L0F0N6"/>
<keyword evidence="3" id="KW-0285">Flavoprotein</keyword>
<accession>A0A0L0F0N6</accession>
<evidence type="ECO:0000256" key="4">
    <source>
        <dbReference type="ARBA" id="ARBA00022827"/>
    </source>
</evidence>
<evidence type="ECO:0000313" key="8">
    <source>
        <dbReference type="EMBL" id="KNC70216.1"/>
    </source>
</evidence>
<comment type="similarity">
    <text evidence="2">Belongs to the FAD-binding oxidoreductase/transferase type 4 family.</text>
</comment>
<keyword evidence="9" id="KW-1185">Reference proteome</keyword>
<dbReference type="InterPro" id="IPR016171">
    <property type="entry name" value="Vanillyl_alc_oxidase_C-sub2"/>
</dbReference>
<feature type="domain" description="FAD-binding oxidoreductase/transferase type 4 C-terminal" evidence="7">
    <location>
        <begin position="4"/>
        <end position="127"/>
    </location>
</feature>
<dbReference type="Pfam" id="PF02913">
    <property type="entry name" value="FAD-oxidase_C"/>
    <property type="match status" value="1"/>
</dbReference>
<dbReference type="GO" id="GO:0005739">
    <property type="term" value="C:mitochondrion"/>
    <property type="evidence" value="ECO:0007669"/>
    <property type="project" value="TreeGrafter"/>
</dbReference>
<dbReference type="EMBL" id="KQ251797">
    <property type="protein sequence ID" value="KNC70216.1"/>
    <property type="molecule type" value="Genomic_DNA"/>
</dbReference>
<gene>
    <name evidence="8" type="ORF">SARC_17259</name>
</gene>
<evidence type="ECO:0000256" key="2">
    <source>
        <dbReference type="ARBA" id="ARBA00008000"/>
    </source>
</evidence>
<protein>
    <recommendedName>
        <fullName evidence="6">D-lactate dehydrogenase (cytochrome)</fullName>
        <ecNumber evidence="6">1.1.2.4</ecNumber>
    </recommendedName>
</protein>
<reference evidence="8 9" key="1">
    <citation type="submission" date="2011-02" db="EMBL/GenBank/DDBJ databases">
        <title>The Genome Sequence of Sphaeroforma arctica JP610.</title>
        <authorList>
            <consortium name="The Broad Institute Genome Sequencing Platform"/>
            <person name="Russ C."/>
            <person name="Cuomo C."/>
            <person name="Young S.K."/>
            <person name="Zeng Q."/>
            <person name="Gargeya S."/>
            <person name="Alvarado L."/>
            <person name="Berlin A."/>
            <person name="Chapman S.B."/>
            <person name="Chen Z."/>
            <person name="Freedman E."/>
            <person name="Gellesch M."/>
            <person name="Goldberg J."/>
            <person name="Griggs A."/>
            <person name="Gujja S."/>
            <person name="Heilman E."/>
            <person name="Heiman D."/>
            <person name="Howarth C."/>
            <person name="Mehta T."/>
            <person name="Neiman D."/>
            <person name="Pearson M."/>
            <person name="Roberts A."/>
            <person name="Saif S."/>
            <person name="Shea T."/>
            <person name="Shenoy N."/>
            <person name="Sisk P."/>
            <person name="Stolte C."/>
            <person name="Sykes S."/>
            <person name="White J."/>
            <person name="Yandava C."/>
            <person name="Burger G."/>
            <person name="Gray M.W."/>
            <person name="Holland P.W.H."/>
            <person name="King N."/>
            <person name="Lang F.B.F."/>
            <person name="Roger A.J."/>
            <person name="Ruiz-Trillo I."/>
            <person name="Haas B."/>
            <person name="Nusbaum C."/>
            <person name="Birren B."/>
        </authorList>
    </citation>
    <scope>NUCLEOTIDE SEQUENCE [LARGE SCALE GENOMIC DNA]</scope>
    <source>
        <strain evidence="8 9">JP610</strain>
    </source>
</reference>
<dbReference type="GO" id="GO:0050660">
    <property type="term" value="F:flavin adenine dinucleotide binding"/>
    <property type="evidence" value="ECO:0007669"/>
    <property type="project" value="InterPro"/>
</dbReference>
<keyword evidence="5" id="KW-0560">Oxidoreductase</keyword>
<sequence>MKVKLAVTDVCVPISEYAHVIADTERSFAASKTGLVCNIVGHAEDGNFHGMIPFDINNKEMVDELRTLTEQMVKLAISVGGTATGEHGVGLGKAEFLQEEHGEVFLDVMKSIKAAIDPKGIMNPGKIFPQLKVDSITEATNSFAILREGQNGCC</sequence>
<dbReference type="FunFam" id="1.10.45.10:FF:000001">
    <property type="entry name" value="D-lactate dehydrogenase mitochondrial"/>
    <property type="match status" value="1"/>
</dbReference>
<proteinExistence type="inferred from homology"/>
<organism evidence="8 9">
    <name type="scientific">Sphaeroforma arctica JP610</name>
    <dbReference type="NCBI Taxonomy" id="667725"/>
    <lineage>
        <taxon>Eukaryota</taxon>
        <taxon>Ichthyosporea</taxon>
        <taxon>Ichthyophonida</taxon>
        <taxon>Sphaeroforma</taxon>
    </lineage>
</organism>
<keyword evidence="4" id="KW-0274">FAD</keyword>
<comment type="cofactor">
    <cofactor evidence="1">
        <name>FAD</name>
        <dbReference type="ChEBI" id="CHEBI:57692"/>
    </cofactor>
</comment>
<evidence type="ECO:0000256" key="3">
    <source>
        <dbReference type="ARBA" id="ARBA00022630"/>
    </source>
</evidence>
<evidence type="ECO:0000259" key="7">
    <source>
        <dbReference type="Pfam" id="PF02913"/>
    </source>
</evidence>